<name>A0A1J4KET9_9EUKA</name>
<evidence type="ECO:0008006" key="4">
    <source>
        <dbReference type="Google" id="ProtNLM"/>
    </source>
</evidence>
<dbReference type="Proteomes" id="UP000179807">
    <property type="component" value="Unassembled WGS sequence"/>
</dbReference>
<dbReference type="OrthoDB" id="10522798at2759"/>
<organism evidence="2 3">
    <name type="scientific">Tritrichomonas foetus</name>
    <dbReference type="NCBI Taxonomy" id="1144522"/>
    <lineage>
        <taxon>Eukaryota</taxon>
        <taxon>Metamonada</taxon>
        <taxon>Parabasalia</taxon>
        <taxon>Tritrichomonadida</taxon>
        <taxon>Tritrichomonadidae</taxon>
        <taxon>Tritrichomonas</taxon>
    </lineage>
</organism>
<sequence>MKTAVSSLFKKPVQPPPANLFKAAVPKPKKKKIAPKLNTTDATLDNKQPKESPFLRRLKQQQMGIKLPPPVPTKDAYNENVPIGGFGEICLRRQGWEPGLKIGEIEVEDENEEK</sequence>
<evidence type="ECO:0000313" key="2">
    <source>
        <dbReference type="EMBL" id="OHT09951.1"/>
    </source>
</evidence>
<proteinExistence type="predicted"/>
<evidence type="ECO:0000256" key="1">
    <source>
        <dbReference type="SAM" id="MobiDB-lite"/>
    </source>
</evidence>
<protein>
    <recommendedName>
        <fullName evidence="4">G-patch domain-containing protein</fullName>
    </recommendedName>
</protein>
<dbReference type="GeneID" id="94836438"/>
<feature type="compositionally biased region" description="Polar residues" evidence="1">
    <location>
        <begin position="37"/>
        <end position="46"/>
    </location>
</feature>
<dbReference type="AlphaFoldDB" id="A0A1J4KET9"/>
<accession>A0A1J4KET9</accession>
<gene>
    <name evidence="2" type="ORF">TRFO_21050</name>
</gene>
<reference evidence="2" key="1">
    <citation type="submission" date="2016-10" db="EMBL/GenBank/DDBJ databases">
        <authorList>
            <person name="Benchimol M."/>
            <person name="Almeida L.G."/>
            <person name="Vasconcelos A.T."/>
            <person name="Perreira-Neves A."/>
            <person name="Rosa I.A."/>
            <person name="Tasca T."/>
            <person name="Bogo M.R."/>
            <person name="de Souza W."/>
        </authorList>
    </citation>
    <scope>NUCLEOTIDE SEQUENCE [LARGE SCALE GENOMIC DNA]</scope>
    <source>
        <strain evidence="2">K</strain>
    </source>
</reference>
<comment type="caution">
    <text evidence="2">The sequence shown here is derived from an EMBL/GenBank/DDBJ whole genome shotgun (WGS) entry which is preliminary data.</text>
</comment>
<dbReference type="EMBL" id="MLAK01000626">
    <property type="protein sequence ID" value="OHT09951.1"/>
    <property type="molecule type" value="Genomic_DNA"/>
</dbReference>
<dbReference type="RefSeq" id="XP_068363087.1">
    <property type="nucleotide sequence ID" value="XM_068501734.1"/>
</dbReference>
<keyword evidence="3" id="KW-1185">Reference proteome</keyword>
<evidence type="ECO:0000313" key="3">
    <source>
        <dbReference type="Proteomes" id="UP000179807"/>
    </source>
</evidence>
<dbReference type="VEuPathDB" id="TrichDB:TRFO_21050"/>
<feature type="region of interest" description="Disordered" evidence="1">
    <location>
        <begin position="29"/>
        <end position="51"/>
    </location>
</feature>